<accession>T1IGM5</accession>
<dbReference type="InterPro" id="IPR029676">
    <property type="entry name" value="CFAP221"/>
</dbReference>
<dbReference type="GO" id="GO:0044458">
    <property type="term" value="P:motile cilium assembly"/>
    <property type="evidence" value="ECO:0007669"/>
    <property type="project" value="TreeGrafter"/>
</dbReference>
<dbReference type="HOGENOM" id="CLU_783722_0_0_1"/>
<dbReference type="STRING" id="13249.T1IGM5"/>
<dbReference type="GO" id="GO:0003341">
    <property type="term" value="P:cilium movement"/>
    <property type="evidence" value="ECO:0007669"/>
    <property type="project" value="InterPro"/>
</dbReference>
<dbReference type="EMBL" id="ACPB03012361">
    <property type="status" value="NOT_ANNOTATED_CDS"/>
    <property type="molecule type" value="Genomic_DNA"/>
</dbReference>
<dbReference type="VEuPathDB" id="VectorBase:RPRC015444"/>
<dbReference type="AlphaFoldDB" id="T1IGM5"/>
<dbReference type="EnsemblMetazoa" id="RPRC015444-RA">
    <property type="protein sequence ID" value="RPRC015444-PA"/>
    <property type="gene ID" value="RPRC015444"/>
</dbReference>
<dbReference type="eggNOG" id="ENOG502T93Y">
    <property type="taxonomic scope" value="Eukaryota"/>
</dbReference>
<protein>
    <submittedName>
        <fullName evidence="1">Uncharacterized protein</fullName>
    </submittedName>
</protein>
<organism evidence="1 2">
    <name type="scientific">Rhodnius prolixus</name>
    <name type="common">Triatomid bug</name>
    <dbReference type="NCBI Taxonomy" id="13249"/>
    <lineage>
        <taxon>Eukaryota</taxon>
        <taxon>Metazoa</taxon>
        <taxon>Ecdysozoa</taxon>
        <taxon>Arthropoda</taxon>
        <taxon>Hexapoda</taxon>
        <taxon>Insecta</taxon>
        <taxon>Pterygota</taxon>
        <taxon>Neoptera</taxon>
        <taxon>Paraneoptera</taxon>
        <taxon>Hemiptera</taxon>
        <taxon>Heteroptera</taxon>
        <taxon>Panheteroptera</taxon>
        <taxon>Cimicomorpha</taxon>
        <taxon>Reduviidae</taxon>
        <taxon>Triatominae</taxon>
        <taxon>Rhodnius</taxon>
    </lineage>
</organism>
<proteinExistence type="predicted"/>
<evidence type="ECO:0000313" key="1">
    <source>
        <dbReference type="EnsemblMetazoa" id="RPRC015444-PA"/>
    </source>
</evidence>
<evidence type="ECO:0000313" key="2">
    <source>
        <dbReference type="Proteomes" id="UP000015103"/>
    </source>
</evidence>
<dbReference type="Proteomes" id="UP000015103">
    <property type="component" value="Unassembled WGS sequence"/>
</dbReference>
<dbReference type="PANTHER" id="PTHR46500:SF1">
    <property type="entry name" value="CILIA- AND FLAGELLA-ASSOCIATED PROTEIN 221"/>
    <property type="match status" value="1"/>
</dbReference>
<sequence>MSCSNSSCSLILVKPRQVLMHFNIDKYSRIIDTVTVINKTKNTEIIKVQLPMTKYFYLEALPKKVLVNPGGKLELTVYLAKLTEQRIHYDSFTVICKNNCHHEIQLEAEPHHKILDEIPKALDFGHVPLGYIARKVIKFSPNEKKIGFLFLVISCNPDFTINPTRGIISDKPMEIELFYKPTAYITFRTAVQVYFPLLMSTPLCFYVSAHTKPGYERDKILEAAAKHDELETCQKIYRPISLKTVLSKEFIVKDDELKLNLYRTKQLFFEKPDPNEKLKYELIGPLGRYLDTEAEIKRSKEIEFNEYIIKTRNENNATHNNTKLSSSEEFNKDLERMMEWDTYKVFFLNFFYLY</sequence>
<dbReference type="GO" id="GO:0097729">
    <property type="term" value="C:9+2 motile cilium"/>
    <property type="evidence" value="ECO:0007669"/>
    <property type="project" value="TreeGrafter"/>
</dbReference>
<keyword evidence="2" id="KW-1185">Reference proteome</keyword>
<dbReference type="InParanoid" id="T1IGM5"/>
<reference evidence="1" key="1">
    <citation type="submission" date="2015-05" db="UniProtKB">
        <authorList>
            <consortium name="EnsemblMetazoa"/>
        </authorList>
    </citation>
    <scope>IDENTIFICATION</scope>
</reference>
<dbReference type="PANTHER" id="PTHR46500">
    <property type="entry name" value="CILIA- AND FLAGELLA-ASSOCIATED PROTEIN 221"/>
    <property type="match status" value="1"/>
</dbReference>
<name>T1IGM5_RHOPR</name>